<dbReference type="NCBIfam" id="TIGR02477">
    <property type="entry name" value="PFKA_PPi"/>
    <property type="match status" value="1"/>
</dbReference>
<dbReference type="EC" id="2.7.1.90" evidence="17"/>
<dbReference type="FunFam" id="3.40.50.300:FF:000175">
    <property type="entry name" value="ATP-dependent zinc metalloprotease FTSH 4"/>
    <property type="match status" value="1"/>
</dbReference>
<dbReference type="InterPro" id="IPR005936">
    <property type="entry name" value="FtsH"/>
</dbReference>
<dbReference type="SUPFAM" id="SSF140990">
    <property type="entry name" value="FtsH protease domain-like"/>
    <property type="match status" value="1"/>
</dbReference>
<dbReference type="Gene3D" id="3.40.50.300">
    <property type="entry name" value="P-loop containing nucleotide triphosphate hydrolases"/>
    <property type="match status" value="1"/>
</dbReference>
<dbReference type="InterPro" id="IPR041569">
    <property type="entry name" value="AAA_lid_3"/>
</dbReference>
<dbReference type="Gene3D" id="3.40.50.450">
    <property type="match status" value="1"/>
</dbReference>
<dbReference type="InterPro" id="IPR003593">
    <property type="entry name" value="AAA+_ATPase"/>
</dbReference>
<dbReference type="GO" id="GO:0003872">
    <property type="term" value="F:6-phosphofructokinase activity"/>
    <property type="evidence" value="ECO:0007669"/>
    <property type="project" value="UniProtKB-UniRule"/>
</dbReference>
<name>A0AAD9IFG5_PROWI</name>
<dbReference type="SMART" id="SM00382">
    <property type="entry name" value="AAA"/>
    <property type="match status" value="1"/>
</dbReference>
<dbReference type="Gene3D" id="1.10.8.60">
    <property type="match status" value="1"/>
</dbReference>
<keyword evidence="8 17" id="KW-0479">Metal-binding</keyword>
<keyword evidence="10 17" id="KW-0418">Kinase</keyword>
<dbReference type="PANTHER" id="PTHR23076:SF37">
    <property type="entry name" value="ATP-DEPENDENT ZINC METALLOPROTEASE FTSH 4, MITOCHONDRIAL"/>
    <property type="match status" value="1"/>
</dbReference>
<dbReference type="GO" id="GO:0009507">
    <property type="term" value="C:chloroplast"/>
    <property type="evidence" value="ECO:0007669"/>
    <property type="project" value="TreeGrafter"/>
</dbReference>
<dbReference type="GO" id="GO:0045037">
    <property type="term" value="P:protein import into chloroplast stroma"/>
    <property type="evidence" value="ECO:0007669"/>
    <property type="project" value="TreeGrafter"/>
</dbReference>
<feature type="binding site" evidence="17">
    <location>
        <position position="1019"/>
    </location>
    <ligand>
        <name>substrate</name>
    </ligand>
</feature>
<evidence type="ECO:0000256" key="1">
    <source>
        <dbReference type="ARBA" id="ARBA00001946"/>
    </source>
</evidence>
<dbReference type="Gene3D" id="1.10.10.480">
    <property type="entry name" value="Phosphofructokinase, domain 3"/>
    <property type="match status" value="1"/>
</dbReference>
<dbReference type="GO" id="GO:0005524">
    <property type="term" value="F:ATP binding"/>
    <property type="evidence" value="ECO:0007669"/>
    <property type="project" value="UniProtKB-KW"/>
</dbReference>
<evidence type="ECO:0000256" key="14">
    <source>
        <dbReference type="ARBA" id="ARBA00022842"/>
    </source>
</evidence>
<dbReference type="NCBIfam" id="NF005482">
    <property type="entry name" value="PRK07085.1"/>
    <property type="match status" value="1"/>
</dbReference>
<dbReference type="Proteomes" id="UP001255856">
    <property type="component" value="Unassembled WGS sequence"/>
</dbReference>
<evidence type="ECO:0000259" key="18">
    <source>
        <dbReference type="SMART" id="SM00382"/>
    </source>
</evidence>
<dbReference type="GO" id="GO:0046872">
    <property type="term" value="F:metal ion binding"/>
    <property type="evidence" value="ECO:0007669"/>
    <property type="project" value="UniProtKB-KW"/>
</dbReference>
<dbReference type="GO" id="GO:0016020">
    <property type="term" value="C:membrane"/>
    <property type="evidence" value="ECO:0007669"/>
    <property type="project" value="InterPro"/>
</dbReference>
<feature type="active site" description="Proton acceptor" evidence="17">
    <location>
        <position position="913"/>
    </location>
</feature>
<keyword evidence="17" id="KW-0021">Allosteric enzyme</keyword>
<dbReference type="GO" id="GO:0006002">
    <property type="term" value="P:fructose 6-phosphate metabolic process"/>
    <property type="evidence" value="ECO:0007669"/>
    <property type="project" value="InterPro"/>
</dbReference>
<dbReference type="AlphaFoldDB" id="A0AAD9IFG5"/>
<keyword evidence="13" id="KW-0067">ATP-binding</keyword>
<accession>A0AAD9IFG5</accession>
<comment type="subunit">
    <text evidence="17">Tetramer of two alpha (regulatory) and two beta (catalytic) chains.</text>
</comment>
<dbReference type="HAMAP" id="MF_01980">
    <property type="entry name" value="Phosphofructokinase_II_Long"/>
    <property type="match status" value="1"/>
</dbReference>
<comment type="similarity">
    <text evidence="17">Belongs to the phosphofructokinase type A (PFKA) family. PPi-dependent PFK group II subfamily. Clade 'Long' sub-subfamily.</text>
</comment>
<feature type="binding site" evidence="17">
    <location>
        <position position="883"/>
    </location>
    <ligand>
        <name>Mg(2+)</name>
        <dbReference type="ChEBI" id="CHEBI:18420"/>
        <note>catalytic</note>
    </ligand>
</feature>
<feature type="binding site" evidence="17">
    <location>
        <begin position="950"/>
        <end position="951"/>
    </location>
    <ligand>
        <name>substrate</name>
        <note>ligand shared between dimeric partners</note>
    </ligand>
</feature>
<dbReference type="InterPro" id="IPR003959">
    <property type="entry name" value="ATPase_AAA_core"/>
</dbReference>
<dbReference type="GO" id="GO:0006508">
    <property type="term" value="P:proteolysis"/>
    <property type="evidence" value="ECO:0007669"/>
    <property type="project" value="UniProtKB-KW"/>
</dbReference>
<keyword evidence="15" id="KW-0482">Metalloprotease</keyword>
<keyword evidence="14 17" id="KW-0460">Magnesium</keyword>
<evidence type="ECO:0000256" key="2">
    <source>
        <dbReference type="ARBA" id="ARBA00001947"/>
    </source>
</evidence>
<dbReference type="PRINTS" id="PR00476">
    <property type="entry name" value="PHFRCTKINASE"/>
</dbReference>
<dbReference type="GO" id="GO:0016887">
    <property type="term" value="F:ATP hydrolysis activity"/>
    <property type="evidence" value="ECO:0007669"/>
    <property type="project" value="InterPro"/>
</dbReference>
<dbReference type="InterPro" id="IPR027417">
    <property type="entry name" value="P-loop_NTPase"/>
</dbReference>
<comment type="caution">
    <text evidence="19">The sequence shown here is derived from an EMBL/GenBank/DDBJ whole genome shotgun (WGS) entry which is preliminary data.</text>
</comment>
<dbReference type="InterPro" id="IPR022953">
    <property type="entry name" value="ATP_PFK"/>
</dbReference>
<evidence type="ECO:0000256" key="6">
    <source>
        <dbReference type="ARBA" id="ARBA00022670"/>
    </source>
</evidence>
<evidence type="ECO:0000256" key="15">
    <source>
        <dbReference type="ARBA" id="ARBA00023049"/>
    </source>
</evidence>
<sequence length="1267" mass="135368">MVAASRTSLQGLRRLIKVLNTRPGGALQPRTSTPPGPRRYSLFRDEAFSDAATQSRRLQELNASGQHEAVIQMFEGGRLPFPEAALSEYVTALARTGRLDNTALMQTLQRGYAASLFGAGGAAPGALAGAAASASAVGSASNPLHMLQAEPGFWSQIWRTVRMLGLAFLLMAGVGAVMDDKGLGRGILNNPDLKPSLETTTRFADVKGVDEAKGELEEIVEYLKDPERFTALGGKLPKGVLLVGPPGTGKTMLARAIAGEAGVPFFYTSGSEFEEMFVGVGARRVRDLFAAAKKAAPCIVFIDEIDAIGGKRSPKDQQYMKMTLNQLLVELDGFKPSEGVIVVAATNFPQSLDKALVRPGRFDRHVTVPNPDIRGRQQILEAHARKVPMGGDVDLEVIARDTPGFSGADLANLLNVAALKAAKDGQSAVRMADLEFARDRILMGAERKSAQISDKVRRLTAYHEGGHALVALYTDGAAAVHKATVVPRGPALGMVSQLPDADSEVSVTRRQLLARLDVSMGGRCAEELIFGENDVTTGASSDLAAATKLARAMVTDYGFSARIGAVSIPFGEASEEAQAAIEAEVRALVTAAHQRAQRLLKDHEKELHVLAEALLREETLSGQQIKDILAKAGGKGRRRRALRLRVVDGPTGAYLNQRESGGTTMPEAIKVESRDRAGLWSAPGETPKYLTSKETIQSIDQSLNDVGLHLSRLQRERLEYRPLIPDILTGPHRIEEHEFRKASTDHDTIAGLFPNLCSGDLRLLRLVPREDCEDGTGKPLRIGVVLSGGQAPGGHNVIAGIFDYLEERHPGSVLLGFKDGPKGVMKNDFKTLHARELRFFRNQGGFHLICSGRDKIEKPEQLASAKQTCVSNELDGLVIIGGDDSNTNAALLAEYFLKEGVPTRVIGVPKTIDGDLKCADVPISFGFDTASKTYASLIGNIMTDAASAKKYYHFVRLMGRAASHVTLECALQTRPQVALISEEVRAKGLSLHAIASQIADVVAARAAIGKNYGVVLVPEGLIEFVHDVRGLIAELNELLAGAGVDPHDHDAVAARLAPPSRAVFASLSPAFKAMLLEERDPHGNVQVSHIETEKLLISLVRAELAARRAAGGAPVKFSAIPHFFGYEGRCALPTNFDASYCYALGAAAAALAGAGRTGYMATVAELQRPASRWRVGGTPLVSLMGLERRQGADKPVIIKALVDLRGPAFGALAAARDAWALGDCYRSPGPVQYAGSEYANVASMTLGLEVNGGRPVLLVSGELEGGY</sequence>
<keyword evidence="16" id="KW-0496">Mitochondrion</keyword>
<dbReference type="NCBIfam" id="TIGR01241">
    <property type="entry name" value="FtsH_fam"/>
    <property type="match status" value="1"/>
</dbReference>
<protein>
    <recommendedName>
        <fullName evidence="17">Pyrophosphate--fructose 6-phosphate 1-phosphotransferase subunit beta</fullName>
        <shortName evidence="17">PFP</shortName>
        <ecNumber evidence="17">2.7.1.90</ecNumber>
    </recommendedName>
    <alternativeName>
        <fullName evidence="17">6-phosphofructokinase, pyrophosphate dependent</fullName>
    </alternativeName>
    <alternativeName>
        <fullName evidence="17">PPi-PFK</fullName>
    </alternativeName>
    <alternativeName>
        <fullName evidence="17">Pyrophosphate-dependent 6-phosphofructose-1-kinase</fullName>
    </alternativeName>
</protein>
<dbReference type="InterPro" id="IPR037219">
    <property type="entry name" value="Peptidase_M41-like"/>
</dbReference>
<dbReference type="SUPFAM" id="SSF53784">
    <property type="entry name" value="Phosphofructokinase"/>
    <property type="match status" value="1"/>
</dbReference>
<dbReference type="InterPro" id="IPR035966">
    <property type="entry name" value="PKF_sf"/>
</dbReference>
<gene>
    <name evidence="17" type="primary">PFP-BETA</name>
    <name evidence="19" type="ORF">QBZ16_005363</name>
</gene>
<dbReference type="Gene3D" id="1.20.58.760">
    <property type="entry name" value="Peptidase M41"/>
    <property type="match status" value="1"/>
</dbReference>
<dbReference type="InterPro" id="IPR011183">
    <property type="entry name" value="PfpB_PPi_PFK"/>
</dbReference>
<dbReference type="InterPro" id="IPR000023">
    <property type="entry name" value="Phosphofructokinase_dom"/>
</dbReference>
<keyword evidence="17" id="KW-0963">Cytoplasm</keyword>
<keyword evidence="20" id="KW-1185">Reference proteome</keyword>
<evidence type="ECO:0000256" key="8">
    <source>
        <dbReference type="ARBA" id="ARBA00022723"/>
    </source>
</evidence>
<dbReference type="Pfam" id="PF01434">
    <property type="entry name" value="Peptidase_M41"/>
    <property type="match status" value="1"/>
</dbReference>
<evidence type="ECO:0000256" key="16">
    <source>
        <dbReference type="ARBA" id="ARBA00023128"/>
    </source>
</evidence>
<evidence type="ECO:0000256" key="7">
    <source>
        <dbReference type="ARBA" id="ARBA00022679"/>
    </source>
</evidence>
<evidence type="ECO:0000256" key="12">
    <source>
        <dbReference type="ARBA" id="ARBA00022833"/>
    </source>
</evidence>
<evidence type="ECO:0000256" key="4">
    <source>
        <dbReference type="ARBA" id="ARBA00010044"/>
    </source>
</evidence>
<evidence type="ECO:0000256" key="3">
    <source>
        <dbReference type="ARBA" id="ARBA00004173"/>
    </source>
</evidence>
<comment type="pathway">
    <text evidence="17">Carbohydrate degradation; glycolysis; D-glyceraldehyde 3-phosphate and glycerone phosphate from D-glucose: step 3/4.</text>
</comment>
<evidence type="ECO:0000313" key="19">
    <source>
        <dbReference type="EMBL" id="KAK2076603.1"/>
    </source>
</evidence>
<comment type="function">
    <text evidence="17">Catalytic subunit of pyrophosphate--fructose 6-phosphate 1-phosphotransferase. Catalyzes the phosphorylation of D-fructose 6-phosphate, the first committing step of glycolysis. Uses inorganic phosphate (PPi) as phosphoryl donor instead of ATP like common ATP-dependent phosphofructokinases (ATP-PFKs), which renders the reaction reversible, and can thus function both in glycolysis and gluconeogenesis.</text>
</comment>
<evidence type="ECO:0000256" key="11">
    <source>
        <dbReference type="ARBA" id="ARBA00022801"/>
    </source>
</evidence>
<dbReference type="HAMAP" id="MF_01458">
    <property type="entry name" value="FtsH"/>
    <property type="match status" value="1"/>
</dbReference>
<comment type="cofactor">
    <cofactor evidence="2">
        <name>Zn(2+)</name>
        <dbReference type="ChEBI" id="CHEBI:29105"/>
    </cofactor>
</comment>
<keyword evidence="11" id="KW-0378">Hydrolase</keyword>
<dbReference type="GO" id="GO:0047334">
    <property type="term" value="F:diphosphate-fructose-6-phosphate 1-phosphotransferase activity"/>
    <property type="evidence" value="ECO:0007669"/>
    <property type="project" value="UniProtKB-EC"/>
</dbReference>
<feature type="site" description="Important for catalytic activity; stabilizes the transition state when the phosphoryl donor is PPi" evidence="17">
    <location>
        <position position="910"/>
    </location>
</feature>
<feature type="binding site" evidence="17">
    <location>
        <begin position="958"/>
        <end position="960"/>
    </location>
    <ligand>
        <name>substrate</name>
    </ligand>
</feature>
<evidence type="ECO:0000256" key="13">
    <source>
        <dbReference type="ARBA" id="ARBA00022840"/>
    </source>
</evidence>
<reference evidence="19" key="1">
    <citation type="submission" date="2021-01" db="EMBL/GenBank/DDBJ databases">
        <authorList>
            <person name="Eckstrom K.M.E."/>
        </authorList>
    </citation>
    <scope>NUCLEOTIDE SEQUENCE</scope>
    <source>
        <strain evidence="19">UVCC 0001</strain>
    </source>
</reference>
<dbReference type="FunFam" id="1.10.8.60:FF:000001">
    <property type="entry name" value="ATP-dependent zinc metalloprotease FtsH"/>
    <property type="match status" value="1"/>
</dbReference>
<keyword evidence="6" id="KW-0645">Protease</keyword>
<dbReference type="SUPFAM" id="SSF52540">
    <property type="entry name" value="P-loop containing nucleoside triphosphate hydrolases"/>
    <property type="match status" value="1"/>
</dbReference>
<dbReference type="Pfam" id="PF00365">
    <property type="entry name" value="PFK"/>
    <property type="match status" value="1"/>
</dbReference>
<feature type="binding site" evidence="17">
    <location>
        <begin position="911"/>
        <end position="913"/>
    </location>
    <ligand>
        <name>substrate</name>
    </ligand>
</feature>
<dbReference type="GO" id="GO:0004176">
    <property type="term" value="F:ATP-dependent peptidase activity"/>
    <property type="evidence" value="ECO:0007669"/>
    <property type="project" value="InterPro"/>
</dbReference>
<comment type="caution">
    <text evidence="17">Lacks conserved residue(s) required for the propagation of feature annotation.</text>
</comment>
<dbReference type="Pfam" id="PF17862">
    <property type="entry name" value="AAA_lid_3"/>
    <property type="match status" value="1"/>
</dbReference>
<evidence type="ECO:0000256" key="10">
    <source>
        <dbReference type="ARBA" id="ARBA00022777"/>
    </source>
</evidence>
<keyword evidence="7 17" id="KW-0808">Transferase</keyword>
<feature type="site" description="Important for catalytic activity and substrate specificity; stabilizes the transition state when the phosphoryl donor is PPi; prevents ATP from binding by mimicking the alpha-phosphate group of ATP" evidence="17">
    <location>
        <position position="884"/>
    </location>
</feature>
<dbReference type="CDD" id="cd19501">
    <property type="entry name" value="RecA-like_FtsH"/>
    <property type="match status" value="1"/>
</dbReference>
<keyword evidence="17" id="KW-0324">Glycolysis</keyword>
<comment type="similarity">
    <text evidence="5">In the N-terminal section; belongs to the AAA ATPase family.</text>
</comment>
<dbReference type="InterPro" id="IPR003960">
    <property type="entry name" value="ATPase_AAA_CS"/>
</dbReference>
<keyword evidence="12" id="KW-0862">Zinc</keyword>
<dbReference type="GO" id="GO:0005739">
    <property type="term" value="C:mitochondrion"/>
    <property type="evidence" value="ECO:0007669"/>
    <property type="project" value="UniProtKB-SubCell"/>
</dbReference>
<proteinExistence type="inferred from homology"/>
<comment type="subcellular location">
    <subcellularLocation>
        <location evidence="17">Cytoplasm</location>
    </subcellularLocation>
    <subcellularLocation>
        <location evidence="3">Mitochondrion</location>
    </subcellularLocation>
</comment>
<keyword evidence="9" id="KW-0547">Nucleotide-binding</keyword>
<dbReference type="Gene3D" id="3.40.50.460">
    <property type="entry name" value="Phosphofructokinase domain"/>
    <property type="match status" value="1"/>
</dbReference>
<comment type="catalytic activity">
    <reaction evidence="17">
        <text>beta-D-fructose 6-phosphate + diphosphate = beta-D-fructose 1,6-bisphosphate + phosphate + H(+)</text>
        <dbReference type="Rhea" id="RHEA:13613"/>
        <dbReference type="ChEBI" id="CHEBI:15378"/>
        <dbReference type="ChEBI" id="CHEBI:32966"/>
        <dbReference type="ChEBI" id="CHEBI:33019"/>
        <dbReference type="ChEBI" id="CHEBI:43474"/>
        <dbReference type="ChEBI" id="CHEBI:57634"/>
        <dbReference type="EC" id="2.7.1.90"/>
    </reaction>
</comment>
<dbReference type="PROSITE" id="PS00674">
    <property type="entry name" value="AAA"/>
    <property type="match status" value="1"/>
</dbReference>
<feature type="binding site" evidence="17">
    <location>
        <begin position="1126"/>
        <end position="1129"/>
    </location>
    <ligand>
        <name>substrate</name>
    </ligand>
</feature>
<dbReference type="Pfam" id="PF00004">
    <property type="entry name" value="AAA"/>
    <property type="match status" value="1"/>
</dbReference>
<evidence type="ECO:0000256" key="9">
    <source>
        <dbReference type="ARBA" id="ARBA00022741"/>
    </source>
</evidence>
<dbReference type="InterPro" id="IPR000642">
    <property type="entry name" value="Peptidase_M41"/>
</dbReference>
<dbReference type="FunFam" id="1.20.58.760:FF:000002">
    <property type="entry name" value="ATP-dependent zinc metalloprotease FtsH"/>
    <property type="match status" value="1"/>
</dbReference>
<evidence type="ECO:0000313" key="20">
    <source>
        <dbReference type="Proteomes" id="UP001255856"/>
    </source>
</evidence>
<comment type="activity regulation">
    <text evidence="17">Allosterically activated by fructose 2,6-bisphosphate.</text>
</comment>
<evidence type="ECO:0000256" key="5">
    <source>
        <dbReference type="ARBA" id="ARBA00010550"/>
    </source>
</evidence>
<dbReference type="PANTHER" id="PTHR23076">
    <property type="entry name" value="METALLOPROTEASE M41 FTSH"/>
    <property type="match status" value="1"/>
</dbReference>
<comment type="cofactor">
    <cofactor evidence="1 17">
        <name>Mg(2+)</name>
        <dbReference type="ChEBI" id="CHEBI:18420"/>
    </cofactor>
</comment>
<dbReference type="EMBL" id="JASFZW010000009">
    <property type="protein sequence ID" value="KAK2076603.1"/>
    <property type="molecule type" value="Genomic_DNA"/>
</dbReference>
<feature type="domain" description="AAA+ ATPase" evidence="18">
    <location>
        <begin position="236"/>
        <end position="372"/>
    </location>
</feature>
<comment type="similarity">
    <text evidence="4">In the C-terminal section; belongs to the peptidase M41 family.</text>
</comment>
<dbReference type="GO" id="GO:0004222">
    <property type="term" value="F:metalloendopeptidase activity"/>
    <property type="evidence" value="ECO:0007669"/>
    <property type="project" value="InterPro"/>
</dbReference>
<feature type="binding site" evidence="17">
    <location>
        <position position="789"/>
    </location>
    <ligand>
        <name>diphosphate</name>
        <dbReference type="ChEBI" id="CHEBI:33019"/>
    </ligand>
</feature>
<evidence type="ECO:0000256" key="17">
    <source>
        <dbReference type="HAMAP-Rule" id="MF_03185"/>
    </source>
</evidence>
<organism evidence="19 20">
    <name type="scientific">Prototheca wickerhamii</name>
    <dbReference type="NCBI Taxonomy" id="3111"/>
    <lineage>
        <taxon>Eukaryota</taxon>
        <taxon>Viridiplantae</taxon>
        <taxon>Chlorophyta</taxon>
        <taxon>core chlorophytes</taxon>
        <taxon>Trebouxiophyceae</taxon>
        <taxon>Chlorellales</taxon>
        <taxon>Chlorellaceae</taxon>
        <taxon>Prototheca</taxon>
    </lineage>
</organism>